<name>A0A5N5PI87_PANHP</name>
<evidence type="ECO:0000313" key="2">
    <source>
        <dbReference type="Proteomes" id="UP000327468"/>
    </source>
</evidence>
<dbReference type="AlphaFoldDB" id="A0A5N5PI87"/>
<accession>A0A5N5PI87</accession>
<gene>
    <name evidence="1" type="ORF">PHYPO_G00193710</name>
</gene>
<protein>
    <submittedName>
        <fullName evidence="1">Uncharacterized protein</fullName>
    </submittedName>
</protein>
<proteinExistence type="predicted"/>
<sequence>MLGVCFTLANFDPFHRSTVDNLQLLLLCREADFKHFGHEKVFSPVISDLKELERNGLNAHGNIVKATVFCISGDNLGSHNIGGFTENFSTCHYFCRYCHITRSELDNLEHQAPIRTVQDHNDTVQEVQNGDAREVRGLKFNSVFNSLAFFHVCQLGLPPCIGHDLFEGVVASDLAIYLNYFVKVKKFFTYSQLNHRVRQFSYQGSDCNSTPSEVSEKGVKLGGQATENWCLLQLLPVIIGEKITDTENQVWQLTVQLKEVVELICAPKISVPQVALLNVQIRDYLEGKERVVSYTQTETKASLPHSLPCIDTEIWPTNAVMDNVVRKQAFILQKMCAKKTKFQKCMSNTRQEPPVATSIPTFRFLFCTFIGGEELHSFPC</sequence>
<evidence type="ECO:0000313" key="1">
    <source>
        <dbReference type="EMBL" id="KAB5579319.1"/>
    </source>
</evidence>
<dbReference type="EMBL" id="VFJC01000005">
    <property type="protein sequence ID" value="KAB5579319.1"/>
    <property type="molecule type" value="Genomic_DNA"/>
</dbReference>
<reference evidence="1 2" key="1">
    <citation type="submission" date="2019-06" db="EMBL/GenBank/DDBJ databases">
        <title>A chromosome-scale genome assembly of the striped catfish, Pangasianodon hypophthalmus.</title>
        <authorList>
            <person name="Wen M."/>
            <person name="Zahm M."/>
            <person name="Roques C."/>
            <person name="Cabau C."/>
            <person name="Klopp C."/>
            <person name="Donnadieu C."/>
            <person name="Jouanno E."/>
            <person name="Avarre J.-C."/>
            <person name="Campet M."/>
            <person name="Ha T.T.T."/>
            <person name="Dugue R."/>
            <person name="Lampietro C."/>
            <person name="Louis A."/>
            <person name="Herpin A."/>
            <person name="Echchiki A."/>
            <person name="Berthelot C."/>
            <person name="Parey E."/>
            <person name="Roest-Crollius H."/>
            <person name="Braasch I."/>
            <person name="Postlethwait J."/>
            <person name="Bobe J."/>
            <person name="Montfort J."/>
            <person name="Bouchez O."/>
            <person name="Begum T."/>
            <person name="Schartl M."/>
            <person name="Guiguen Y."/>
        </authorList>
    </citation>
    <scope>NUCLEOTIDE SEQUENCE [LARGE SCALE GENOMIC DNA]</scope>
    <source>
        <strain evidence="1 2">Indonesia</strain>
        <tissue evidence="1">Blood</tissue>
    </source>
</reference>
<organism evidence="1 2">
    <name type="scientific">Pangasianodon hypophthalmus</name>
    <name type="common">Striped catfish</name>
    <name type="synonym">Helicophagus hypophthalmus</name>
    <dbReference type="NCBI Taxonomy" id="310915"/>
    <lineage>
        <taxon>Eukaryota</taxon>
        <taxon>Metazoa</taxon>
        <taxon>Chordata</taxon>
        <taxon>Craniata</taxon>
        <taxon>Vertebrata</taxon>
        <taxon>Euteleostomi</taxon>
        <taxon>Actinopterygii</taxon>
        <taxon>Neopterygii</taxon>
        <taxon>Teleostei</taxon>
        <taxon>Ostariophysi</taxon>
        <taxon>Siluriformes</taxon>
        <taxon>Pangasiidae</taxon>
        <taxon>Pangasianodon</taxon>
    </lineage>
</organism>
<dbReference type="Proteomes" id="UP000327468">
    <property type="component" value="Chromosome 4"/>
</dbReference>
<keyword evidence="2" id="KW-1185">Reference proteome</keyword>
<comment type="caution">
    <text evidence="1">The sequence shown here is derived from an EMBL/GenBank/DDBJ whole genome shotgun (WGS) entry which is preliminary data.</text>
</comment>